<feature type="signal peptide" evidence="1">
    <location>
        <begin position="1"/>
        <end position="23"/>
    </location>
</feature>
<keyword evidence="3" id="KW-1185">Reference proteome</keyword>
<dbReference type="Gene3D" id="2.40.160.20">
    <property type="match status" value="1"/>
</dbReference>
<evidence type="ECO:0000313" key="2">
    <source>
        <dbReference type="EMBL" id="KAK3350350.1"/>
    </source>
</evidence>
<dbReference type="PANTHER" id="PTHR37315">
    <property type="entry name" value="UPF0311 PROTEIN BLR7842"/>
    <property type="match status" value="1"/>
</dbReference>
<keyword evidence="1" id="KW-0732">Signal</keyword>
<dbReference type="Proteomes" id="UP001275084">
    <property type="component" value="Unassembled WGS sequence"/>
</dbReference>
<proteinExistence type="predicted"/>
<reference evidence="2" key="1">
    <citation type="journal article" date="2023" name="Mol. Phylogenet. Evol.">
        <title>Genome-scale phylogeny and comparative genomics of the fungal order Sordariales.</title>
        <authorList>
            <person name="Hensen N."/>
            <person name="Bonometti L."/>
            <person name="Westerberg I."/>
            <person name="Brannstrom I.O."/>
            <person name="Guillou S."/>
            <person name="Cros-Aarteil S."/>
            <person name="Calhoun S."/>
            <person name="Haridas S."/>
            <person name="Kuo A."/>
            <person name="Mondo S."/>
            <person name="Pangilinan J."/>
            <person name="Riley R."/>
            <person name="LaButti K."/>
            <person name="Andreopoulos B."/>
            <person name="Lipzen A."/>
            <person name="Chen C."/>
            <person name="Yan M."/>
            <person name="Daum C."/>
            <person name="Ng V."/>
            <person name="Clum A."/>
            <person name="Steindorff A."/>
            <person name="Ohm R.A."/>
            <person name="Martin F."/>
            <person name="Silar P."/>
            <person name="Natvig D.O."/>
            <person name="Lalanne C."/>
            <person name="Gautier V."/>
            <person name="Ament-Velasquez S.L."/>
            <person name="Kruys A."/>
            <person name="Hutchinson M.I."/>
            <person name="Powell A.J."/>
            <person name="Barry K."/>
            <person name="Miller A.N."/>
            <person name="Grigoriev I.V."/>
            <person name="Debuchy R."/>
            <person name="Gladieux P."/>
            <person name="Hiltunen Thoren M."/>
            <person name="Johannesson H."/>
        </authorList>
    </citation>
    <scope>NUCLEOTIDE SEQUENCE</scope>
    <source>
        <strain evidence="2">CBS 955.72</strain>
    </source>
</reference>
<dbReference type="EMBL" id="JAUIQD010000005">
    <property type="protein sequence ID" value="KAK3350350.1"/>
    <property type="molecule type" value="Genomic_DNA"/>
</dbReference>
<dbReference type="AlphaFoldDB" id="A0AAJ0MDK0"/>
<sequence>MKLTIVSAVTTLLTLAGLAATSGTPDPKAPGLTYLYTVNITGGDAATVGPGPRGTRIVVPILNGTFSGPKFGKGKVLPLGGDWELIDANNPNGSLTIDVRQTFQTNDGAVIQVFETGATQTDGTAHVRLTYETGSQKYYWVNSIVAIGIIRPLPSPPGSLTIDAWQMKTPS</sequence>
<name>A0AAJ0MDK0_9PEZI</name>
<dbReference type="PANTHER" id="PTHR37315:SF1">
    <property type="entry name" value="UPF0311 PROTEIN BLR7842"/>
    <property type="match status" value="1"/>
</dbReference>
<accession>A0AAJ0MDK0</accession>
<gene>
    <name evidence="2" type="ORF">B0T25DRAFT_263923</name>
</gene>
<organism evidence="2 3">
    <name type="scientific">Lasiosphaeria hispida</name>
    <dbReference type="NCBI Taxonomy" id="260671"/>
    <lineage>
        <taxon>Eukaryota</taxon>
        <taxon>Fungi</taxon>
        <taxon>Dikarya</taxon>
        <taxon>Ascomycota</taxon>
        <taxon>Pezizomycotina</taxon>
        <taxon>Sordariomycetes</taxon>
        <taxon>Sordariomycetidae</taxon>
        <taxon>Sordariales</taxon>
        <taxon>Lasiosphaeriaceae</taxon>
        <taxon>Lasiosphaeria</taxon>
    </lineage>
</organism>
<reference evidence="2" key="2">
    <citation type="submission" date="2023-06" db="EMBL/GenBank/DDBJ databases">
        <authorList>
            <consortium name="Lawrence Berkeley National Laboratory"/>
            <person name="Haridas S."/>
            <person name="Hensen N."/>
            <person name="Bonometti L."/>
            <person name="Westerberg I."/>
            <person name="Brannstrom I.O."/>
            <person name="Guillou S."/>
            <person name="Cros-Aarteil S."/>
            <person name="Calhoun S."/>
            <person name="Kuo A."/>
            <person name="Mondo S."/>
            <person name="Pangilinan J."/>
            <person name="Riley R."/>
            <person name="Labutti K."/>
            <person name="Andreopoulos B."/>
            <person name="Lipzen A."/>
            <person name="Chen C."/>
            <person name="Yanf M."/>
            <person name="Daum C."/>
            <person name="Ng V."/>
            <person name="Clum A."/>
            <person name="Steindorff A."/>
            <person name="Ohm R."/>
            <person name="Martin F."/>
            <person name="Silar P."/>
            <person name="Natvig D."/>
            <person name="Lalanne C."/>
            <person name="Gautier V."/>
            <person name="Ament-Velasquez S.L."/>
            <person name="Kruys A."/>
            <person name="Hutchinson M.I."/>
            <person name="Powell A.J."/>
            <person name="Barry K."/>
            <person name="Miller A.N."/>
            <person name="Grigoriev I.V."/>
            <person name="Debuchy R."/>
            <person name="Gladieux P."/>
            <person name="Thoren M.H."/>
            <person name="Johannesson H."/>
        </authorList>
    </citation>
    <scope>NUCLEOTIDE SEQUENCE</scope>
    <source>
        <strain evidence="2">CBS 955.72</strain>
    </source>
</reference>
<evidence type="ECO:0000313" key="3">
    <source>
        <dbReference type="Proteomes" id="UP001275084"/>
    </source>
</evidence>
<dbReference type="Pfam" id="PF11578">
    <property type="entry name" value="DUF3237"/>
    <property type="match status" value="1"/>
</dbReference>
<feature type="chain" id="PRO_5042495717" evidence="1">
    <location>
        <begin position="24"/>
        <end position="171"/>
    </location>
</feature>
<protein>
    <submittedName>
        <fullName evidence="2">Uncharacterized protein</fullName>
    </submittedName>
</protein>
<evidence type="ECO:0000256" key="1">
    <source>
        <dbReference type="SAM" id="SignalP"/>
    </source>
</evidence>
<comment type="caution">
    <text evidence="2">The sequence shown here is derived from an EMBL/GenBank/DDBJ whole genome shotgun (WGS) entry which is preliminary data.</text>
</comment>
<dbReference type="InterPro" id="IPR020915">
    <property type="entry name" value="UPF0311"/>
</dbReference>